<gene>
    <name evidence="1" type="ORF">GCM10007423_36560</name>
</gene>
<dbReference type="EMBL" id="BMIA01000002">
    <property type="protein sequence ID" value="GGH41035.1"/>
    <property type="molecule type" value="Genomic_DNA"/>
</dbReference>
<reference evidence="2" key="1">
    <citation type="journal article" date="2019" name="Int. J. Syst. Evol. Microbiol.">
        <title>The Global Catalogue of Microorganisms (GCM) 10K type strain sequencing project: providing services to taxonomists for standard genome sequencing and annotation.</title>
        <authorList>
            <consortium name="The Broad Institute Genomics Platform"/>
            <consortium name="The Broad Institute Genome Sequencing Center for Infectious Disease"/>
            <person name="Wu L."/>
            <person name="Ma J."/>
        </authorList>
    </citation>
    <scope>NUCLEOTIDE SEQUENCE [LARGE SCALE GENOMIC DNA]</scope>
    <source>
        <strain evidence="2">CGMCC 1.15288</strain>
    </source>
</reference>
<evidence type="ECO:0000313" key="2">
    <source>
        <dbReference type="Proteomes" id="UP000600214"/>
    </source>
</evidence>
<dbReference type="Proteomes" id="UP000600214">
    <property type="component" value="Unassembled WGS sequence"/>
</dbReference>
<name>A0ABQ1YY71_9BACT</name>
<comment type="caution">
    <text evidence="1">The sequence shown here is derived from an EMBL/GenBank/DDBJ whole genome shotgun (WGS) entry which is preliminary data.</text>
</comment>
<keyword evidence="2" id="KW-1185">Reference proteome</keyword>
<evidence type="ECO:0000313" key="1">
    <source>
        <dbReference type="EMBL" id="GGH41035.1"/>
    </source>
</evidence>
<proteinExistence type="predicted"/>
<organism evidence="1 2">
    <name type="scientific">Dyadobacter endophyticus</name>
    <dbReference type="NCBI Taxonomy" id="1749036"/>
    <lineage>
        <taxon>Bacteria</taxon>
        <taxon>Pseudomonadati</taxon>
        <taxon>Bacteroidota</taxon>
        <taxon>Cytophagia</taxon>
        <taxon>Cytophagales</taxon>
        <taxon>Spirosomataceae</taxon>
        <taxon>Dyadobacter</taxon>
    </lineage>
</organism>
<protein>
    <submittedName>
        <fullName evidence="1">Uncharacterized protein</fullName>
    </submittedName>
</protein>
<sequence length="118" mass="13782">MEVVGIRANDLHFYTHTMALDFHRLEDKKYLFSLSDKQYIGLLEIFQAFKTQTGIAIDPHRDARLTLENVRSLILLIDDILIDPKINDVRNNLTLISEFKEHLRSCLAKNHEIQIYGD</sequence>
<accession>A0ABQ1YY71</accession>